<geneLocation type="plasmid" evidence="1">
    <name>unnamed</name>
</geneLocation>
<keyword evidence="1" id="KW-0614">Plasmid</keyword>
<evidence type="ECO:0000313" key="2">
    <source>
        <dbReference type="Proteomes" id="UP000034085"/>
    </source>
</evidence>
<dbReference type="OrthoDB" id="6625337at2"/>
<name>A0A0F6RIP3_CITAM</name>
<dbReference type="Proteomes" id="UP000034085">
    <property type="component" value="Plasmid"/>
</dbReference>
<dbReference type="PATRIC" id="fig|1261127.3.peg.5605"/>
<dbReference type="KEGG" id="cama:F384_27005"/>
<evidence type="ECO:0000313" key="1">
    <source>
        <dbReference type="EMBL" id="AKE62200.1"/>
    </source>
</evidence>
<dbReference type="EMBL" id="CP011133">
    <property type="protein sequence ID" value="AKE62200.1"/>
    <property type="molecule type" value="Genomic_DNA"/>
</dbReference>
<dbReference type="AlphaFoldDB" id="A0A0F6RIP3"/>
<reference evidence="1 2" key="1">
    <citation type="submission" date="2015-03" db="EMBL/GenBank/DDBJ databases">
        <title>Complete genome sequence of Citrobacter amalonaticus Y19.</title>
        <authorList>
            <person name="Park S."/>
        </authorList>
    </citation>
    <scope>NUCLEOTIDE SEQUENCE [LARGE SCALE GENOMIC DNA]</scope>
    <source>
        <strain evidence="1 2">Y19</strain>
        <plasmid evidence="2">Plasmid</plasmid>
    </source>
</reference>
<protein>
    <submittedName>
        <fullName evidence="1">Uncharacterized protein</fullName>
    </submittedName>
</protein>
<sequence>MSLQQSHVNLEFLKGAVWCAAKLIQEIGDSKGAAVLITNLPVEIFPQCSERDLFVLRQYVRKDLPLGIDAEYSDIRPVLIDYLGEPVDLPECELDTYEPAPGEMLRWGVTGALSSGTRCVLVDNLAYLAEAVGISNALRQQVAESILPPPVTG</sequence>
<organism evidence="1 2">
    <name type="scientific">Citrobacter amalonaticus Y19</name>
    <dbReference type="NCBI Taxonomy" id="1261127"/>
    <lineage>
        <taxon>Bacteria</taxon>
        <taxon>Pseudomonadati</taxon>
        <taxon>Pseudomonadota</taxon>
        <taxon>Gammaproteobacteria</taxon>
        <taxon>Enterobacterales</taxon>
        <taxon>Enterobacteriaceae</taxon>
        <taxon>Citrobacter</taxon>
    </lineage>
</organism>
<dbReference type="RefSeq" id="WP_046499136.1">
    <property type="nucleotide sequence ID" value="NZ_CP011133.1"/>
</dbReference>
<dbReference type="HOGENOM" id="CLU_1617542_0_0_6"/>
<proteinExistence type="predicted"/>
<gene>
    <name evidence="1" type="ORF">F384_27005</name>
</gene>
<accession>A0A0F6RIP3</accession>